<evidence type="ECO:0000313" key="3">
    <source>
        <dbReference type="Proteomes" id="UP000242180"/>
    </source>
</evidence>
<comment type="caution">
    <text evidence="2">The sequence shown here is derived from an EMBL/GenBank/DDBJ whole genome shotgun (WGS) entry which is preliminary data.</text>
</comment>
<protein>
    <submittedName>
        <fullName evidence="2">Uncharacterized protein</fullName>
    </submittedName>
</protein>
<evidence type="ECO:0000313" key="2">
    <source>
        <dbReference type="EMBL" id="ORY96775.1"/>
    </source>
</evidence>
<accession>A0A1X2HD86</accession>
<dbReference type="AlphaFoldDB" id="A0A1X2HD86"/>
<reference evidence="2 3" key="1">
    <citation type="submission" date="2016-07" db="EMBL/GenBank/DDBJ databases">
        <title>Pervasive Adenine N6-methylation of Active Genes in Fungi.</title>
        <authorList>
            <consortium name="DOE Joint Genome Institute"/>
            <person name="Mondo S.J."/>
            <person name="Dannebaum R.O."/>
            <person name="Kuo R.C."/>
            <person name="Labutti K."/>
            <person name="Haridas S."/>
            <person name="Kuo A."/>
            <person name="Salamov A."/>
            <person name="Ahrendt S.R."/>
            <person name="Lipzen A."/>
            <person name="Sullivan W."/>
            <person name="Andreopoulos W.B."/>
            <person name="Clum A."/>
            <person name="Lindquist E."/>
            <person name="Daum C."/>
            <person name="Ramamoorthy G.K."/>
            <person name="Gryganskyi A."/>
            <person name="Culley D."/>
            <person name="Magnuson J.K."/>
            <person name="James T.Y."/>
            <person name="O'Malley M.A."/>
            <person name="Stajich J.E."/>
            <person name="Spatafora J.W."/>
            <person name="Visel A."/>
            <person name="Grigoriev I.V."/>
        </authorList>
    </citation>
    <scope>NUCLEOTIDE SEQUENCE [LARGE SCALE GENOMIC DNA]</scope>
    <source>
        <strain evidence="2 3">NRRL 2496</strain>
    </source>
</reference>
<name>A0A1X2HD86_SYNRA</name>
<dbReference type="InParanoid" id="A0A1X2HD86"/>
<dbReference type="EMBL" id="MCGN01000005">
    <property type="protein sequence ID" value="ORY96775.1"/>
    <property type="molecule type" value="Genomic_DNA"/>
</dbReference>
<organism evidence="2 3">
    <name type="scientific">Syncephalastrum racemosum</name>
    <name type="common">Filamentous fungus</name>
    <dbReference type="NCBI Taxonomy" id="13706"/>
    <lineage>
        <taxon>Eukaryota</taxon>
        <taxon>Fungi</taxon>
        <taxon>Fungi incertae sedis</taxon>
        <taxon>Mucoromycota</taxon>
        <taxon>Mucoromycotina</taxon>
        <taxon>Mucoromycetes</taxon>
        <taxon>Mucorales</taxon>
        <taxon>Syncephalastraceae</taxon>
        <taxon>Syncephalastrum</taxon>
    </lineage>
</organism>
<evidence type="ECO:0000256" key="1">
    <source>
        <dbReference type="SAM" id="MobiDB-lite"/>
    </source>
</evidence>
<proteinExistence type="predicted"/>
<sequence length="109" mass="12941">MFPLQVVSQTLPQVVRNPPLLTLFLLPLLLQTLQRQILQHQTLLQVILLHLHKIPLHLKYRQRRKTLPLHKSLLHLRYPRVIPLPQTPPPRRSRRPRLPCRILPRPPSC</sequence>
<gene>
    <name evidence="2" type="ORF">BCR43DRAFT_492253</name>
</gene>
<keyword evidence="3" id="KW-1185">Reference proteome</keyword>
<feature type="region of interest" description="Disordered" evidence="1">
    <location>
        <begin position="83"/>
        <end position="109"/>
    </location>
</feature>
<dbReference type="Proteomes" id="UP000242180">
    <property type="component" value="Unassembled WGS sequence"/>
</dbReference>